<accession>A0A8S5UJU3</accession>
<reference evidence="2" key="1">
    <citation type="journal article" date="2021" name="Proc. Natl. Acad. Sci. U.S.A.">
        <title>A Catalog of Tens of Thousands of Viruses from Human Metagenomes Reveals Hidden Associations with Chronic Diseases.</title>
        <authorList>
            <person name="Tisza M.J."/>
            <person name="Buck C.B."/>
        </authorList>
    </citation>
    <scope>NUCLEOTIDE SEQUENCE</scope>
    <source>
        <strain evidence="2">Ct9A73</strain>
    </source>
</reference>
<dbReference type="EMBL" id="BK016096">
    <property type="protein sequence ID" value="DAF94757.1"/>
    <property type="molecule type" value="Genomic_DNA"/>
</dbReference>
<feature type="compositionally biased region" description="Basic residues" evidence="1">
    <location>
        <begin position="10"/>
        <end position="21"/>
    </location>
</feature>
<name>A0A8S5UJU3_9CAUD</name>
<proteinExistence type="predicted"/>
<protein>
    <submittedName>
        <fullName evidence="2">Uncharacterized protein</fullName>
    </submittedName>
</protein>
<organism evidence="2">
    <name type="scientific">Podoviridae sp. ct9A73</name>
    <dbReference type="NCBI Taxonomy" id="2825225"/>
    <lineage>
        <taxon>Viruses</taxon>
        <taxon>Duplodnaviria</taxon>
        <taxon>Heunggongvirae</taxon>
        <taxon>Uroviricota</taxon>
        <taxon>Caudoviricetes</taxon>
    </lineage>
</organism>
<evidence type="ECO:0000313" key="2">
    <source>
        <dbReference type="EMBL" id="DAF94757.1"/>
    </source>
</evidence>
<evidence type="ECO:0000256" key="1">
    <source>
        <dbReference type="SAM" id="MobiDB-lite"/>
    </source>
</evidence>
<feature type="region of interest" description="Disordered" evidence="1">
    <location>
        <begin position="1"/>
        <end position="41"/>
    </location>
</feature>
<sequence length="153" mass="17316">MTKESPSKLGKPKRKYTKPAKHNNPTGIGGFQDHPELRSTGRWSKDTSISYWYNKLGRMTLKELEEFEKKGDELTPFQKTALVRVKRAYKGDSEGLAEAKEVADRTEGKAKQEIGIDASDDMKTIMRGFIIPTLPTDWIDEQVALARTKQSNV</sequence>